<dbReference type="InterPro" id="IPR057326">
    <property type="entry name" value="KR_dom"/>
</dbReference>
<feature type="domain" description="Ketoreductase" evidence="3">
    <location>
        <begin position="8"/>
        <end position="179"/>
    </location>
</feature>
<dbReference type="PRINTS" id="PR00081">
    <property type="entry name" value="GDHRDH"/>
</dbReference>
<dbReference type="Gene3D" id="3.40.50.720">
    <property type="entry name" value="NAD(P)-binding Rossmann-like Domain"/>
    <property type="match status" value="1"/>
</dbReference>
<evidence type="ECO:0000259" key="3">
    <source>
        <dbReference type="SMART" id="SM00822"/>
    </source>
</evidence>
<dbReference type="SUPFAM" id="SSF51735">
    <property type="entry name" value="NAD(P)-binding Rossmann-fold domains"/>
    <property type="match status" value="1"/>
</dbReference>
<keyword evidence="5" id="KW-1185">Reference proteome</keyword>
<dbReference type="InterPro" id="IPR036291">
    <property type="entry name" value="NAD(P)-bd_dom_sf"/>
</dbReference>
<dbReference type="PANTHER" id="PTHR43477:SF1">
    <property type="entry name" value="DIHYDROANTICAPSIN 7-DEHYDROGENASE"/>
    <property type="match status" value="1"/>
</dbReference>
<keyword evidence="2" id="KW-0560">Oxidoreductase</keyword>
<accession>A0ABY4XEM7</accession>
<evidence type="ECO:0000313" key="4">
    <source>
        <dbReference type="EMBL" id="USI75141.1"/>
    </source>
</evidence>
<evidence type="ECO:0000256" key="2">
    <source>
        <dbReference type="ARBA" id="ARBA00023002"/>
    </source>
</evidence>
<sequence length="232" mass="23439">MADTLKNKTVVVIGGSSGIGAAVAELAVAEGASVVAISRSGIAPDGAEGVAADVNEHETLEKVFARIGTVDHLVHTAGARLPSSALSNLSDDVLPLTFETKVFSAIHVVQAALPFLSADASITFTSGQVSRKHGVGTFVKGAANAAVDAAGRHLAKELAPRRVNVVSPGVVDTSLWGEVGSEARAATITRAAGVLPVKRVGTPAELAQAYHFAMTNGFITGALIDVDGGGLL</sequence>
<protein>
    <submittedName>
        <fullName evidence="4">SDR family oxidoreductase</fullName>
    </submittedName>
</protein>
<proteinExistence type="inferred from homology"/>
<organism evidence="4 5">
    <name type="scientific">Sphingomonas morindae</name>
    <dbReference type="NCBI Taxonomy" id="1541170"/>
    <lineage>
        <taxon>Bacteria</taxon>
        <taxon>Pseudomonadati</taxon>
        <taxon>Pseudomonadota</taxon>
        <taxon>Alphaproteobacteria</taxon>
        <taxon>Sphingomonadales</taxon>
        <taxon>Sphingomonadaceae</taxon>
        <taxon>Sphingomonas</taxon>
    </lineage>
</organism>
<dbReference type="EMBL" id="CP084932">
    <property type="protein sequence ID" value="USI75141.1"/>
    <property type="molecule type" value="Genomic_DNA"/>
</dbReference>
<dbReference type="PANTHER" id="PTHR43477">
    <property type="entry name" value="DIHYDROANTICAPSIN 7-DEHYDROGENASE"/>
    <property type="match status" value="1"/>
</dbReference>
<dbReference type="RefSeq" id="WP_252168955.1">
    <property type="nucleotide sequence ID" value="NZ_CP084932.1"/>
</dbReference>
<evidence type="ECO:0000313" key="5">
    <source>
        <dbReference type="Proteomes" id="UP001056937"/>
    </source>
</evidence>
<dbReference type="Pfam" id="PF13561">
    <property type="entry name" value="adh_short_C2"/>
    <property type="match status" value="1"/>
</dbReference>
<keyword evidence="4" id="KW-0614">Plasmid</keyword>
<dbReference type="Proteomes" id="UP001056937">
    <property type="component" value="Plasmid p1"/>
</dbReference>
<dbReference type="InterPro" id="IPR002347">
    <property type="entry name" value="SDR_fam"/>
</dbReference>
<comment type="similarity">
    <text evidence="1">Belongs to the short-chain dehydrogenases/reductases (SDR) family.</text>
</comment>
<name>A0ABY4XEM7_9SPHN</name>
<dbReference type="SMART" id="SM00822">
    <property type="entry name" value="PKS_KR"/>
    <property type="match status" value="1"/>
</dbReference>
<dbReference type="InterPro" id="IPR051122">
    <property type="entry name" value="SDR_DHRS6-like"/>
</dbReference>
<reference evidence="4" key="1">
    <citation type="journal article" date="2022" name="Toxins">
        <title>Genomic Analysis of Sphingopyxis sp. USTB-05 for Biodegrading Cyanobacterial Hepatotoxins.</title>
        <authorList>
            <person name="Liu C."/>
            <person name="Xu Q."/>
            <person name="Zhao Z."/>
            <person name="Zhang H."/>
            <person name="Liu X."/>
            <person name="Yin C."/>
            <person name="Liu Y."/>
            <person name="Yan H."/>
        </authorList>
    </citation>
    <scope>NUCLEOTIDE SEQUENCE</scope>
    <source>
        <strain evidence="4">NBD5</strain>
    </source>
</reference>
<dbReference type="CDD" id="cd05233">
    <property type="entry name" value="SDR_c"/>
    <property type="match status" value="1"/>
</dbReference>
<geneLocation type="plasmid" evidence="4 5">
    <name>p1</name>
</geneLocation>
<evidence type="ECO:0000256" key="1">
    <source>
        <dbReference type="ARBA" id="ARBA00006484"/>
    </source>
</evidence>
<gene>
    <name evidence="4" type="ORF">LHA26_19825</name>
</gene>